<evidence type="ECO:0000256" key="5">
    <source>
        <dbReference type="ARBA" id="ARBA00022989"/>
    </source>
</evidence>
<dbReference type="GO" id="GO:0004888">
    <property type="term" value="F:transmembrane signaling receptor activity"/>
    <property type="evidence" value="ECO:0007669"/>
    <property type="project" value="InterPro"/>
</dbReference>
<dbReference type="GO" id="GO:0007165">
    <property type="term" value="P:signal transduction"/>
    <property type="evidence" value="ECO:0007669"/>
    <property type="project" value="UniProtKB-KW"/>
</dbReference>
<evidence type="ECO:0000256" key="3">
    <source>
        <dbReference type="ARBA" id="ARBA00022519"/>
    </source>
</evidence>
<keyword evidence="5 10" id="KW-1133">Transmembrane helix</keyword>
<dbReference type="InterPro" id="IPR033480">
    <property type="entry name" value="sCache_2"/>
</dbReference>
<dbReference type="GO" id="GO:0006935">
    <property type="term" value="P:chemotaxis"/>
    <property type="evidence" value="ECO:0007669"/>
    <property type="project" value="InterPro"/>
</dbReference>
<dbReference type="PANTHER" id="PTHR32089">
    <property type="entry name" value="METHYL-ACCEPTING CHEMOTAXIS PROTEIN MCPB"/>
    <property type="match status" value="1"/>
</dbReference>
<feature type="domain" description="HAMP" evidence="13">
    <location>
        <begin position="222"/>
        <end position="276"/>
    </location>
</feature>
<proteinExistence type="inferred from homology"/>
<keyword evidence="7 9" id="KW-0807">Transducer</keyword>
<evidence type="ECO:0000256" key="1">
    <source>
        <dbReference type="ARBA" id="ARBA00004429"/>
    </source>
</evidence>
<dbReference type="InterPro" id="IPR004090">
    <property type="entry name" value="Chemotax_Me-accpt_rcpt"/>
</dbReference>
<geneLocation type="plasmid" evidence="14">
    <name>VIBNI_pA</name>
</geneLocation>
<dbReference type="PRINTS" id="PR00260">
    <property type="entry name" value="CHEMTRNSDUCR"/>
</dbReference>
<evidence type="ECO:0000256" key="8">
    <source>
        <dbReference type="ARBA" id="ARBA00029447"/>
    </source>
</evidence>
<dbReference type="SMART" id="SM00283">
    <property type="entry name" value="MA"/>
    <property type="match status" value="1"/>
</dbReference>
<evidence type="ECO:0000259" key="11">
    <source>
        <dbReference type="PROSITE" id="PS50111"/>
    </source>
</evidence>
<dbReference type="SUPFAM" id="SSF58104">
    <property type="entry name" value="Methyl-accepting chemotaxis protein (MCP) signaling domain"/>
    <property type="match status" value="1"/>
</dbReference>
<dbReference type="InterPro" id="IPR004089">
    <property type="entry name" value="MCPsignal_dom"/>
</dbReference>
<sequence>MKLTIRQRLILLTVAPLLLIAVTMMASTFIETNRLTDEQVAETRMAMMEQKQQELLSYLDLASSALETLRQNNASREDAIAVLREMKFGKNGYFFGYDARGTRLLLGSSDKGLGENFIDLQDSRGNRLIKNLIDNARTGEFTTYYWPKPGGTEPLPKLSLSRNLVGWDLIIGTGFYTDDVDAQIATMEQHAQAALQKGLLTISAISLAIIVLTLVVATLINRSILRPLSMFDDSIRSFAQGDADLTARMQPFSVPEFAKLSQNFNAFVASLQAIISNVNAVSQQVVTETNQMKQRATEVDGLASEQREETEQVATAMTEMTATAMEISSNATQAAESAKTVDDNAKDASVIVDRAVDSVEQLAEEISQTSTVISQLEGNVNNITSSLSVIQDIAEQTNLLALNAAIEAARAGEQGRGFAVVADEVRTLASRTQTSAAEIHEMTQALKLASDSAVKAMESSKTRGSATVEEAGKAIQALRSIEESVGTILDMNSLIATATEEQSLVGKEISERIVVISDKSSQSAGLANRNREGSVDLNARADELHGFVARFKV</sequence>
<evidence type="ECO:0000256" key="2">
    <source>
        <dbReference type="ARBA" id="ARBA00022475"/>
    </source>
</evidence>
<feature type="transmembrane region" description="Helical" evidence="10">
    <location>
        <begin position="199"/>
        <end position="220"/>
    </location>
</feature>
<evidence type="ECO:0000256" key="7">
    <source>
        <dbReference type="ARBA" id="ARBA00023224"/>
    </source>
</evidence>
<dbReference type="Pfam" id="PF17200">
    <property type="entry name" value="sCache_2"/>
    <property type="match status" value="1"/>
</dbReference>
<keyword evidence="6 10" id="KW-0472">Membrane</keyword>
<feature type="domain" description="Methyl-accepting transducer" evidence="11">
    <location>
        <begin position="281"/>
        <end position="517"/>
    </location>
</feature>
<dbReference type="PANTHER" id="PTHR32089:SF119">
    <property type="entry name" value="METHYL-ACCEPTING CHEMOTAXIS PROTEIN CTPL"/>
    <property type="match status" value="1"/>
</dbReference>
<evidence type="ECO:0000256" key="9">
    <source>
        <dbReference type="PROSITE-ProRule" id="PRU00284"/>
    </source>
</evidence>
<dbReference type="Pfam" id="PF00672">
    <property type="entry name" value="HAMP"/>
    <property type="match status" value="1"/>
</dbReference>
<dbReference type="PROSITE" id="PS50885">
    <property type="entry name" value="HAMP"/>
    <property type="match status" value="1"/>
</dbReference>
<comment type="similarity">
    <text evidence="8">Belongs to the methyl-accepting chemotaxis (MCP) protein family.</text>
</comment>
<feature type="domain" description="T-SNARE coiled-coil homology" evidence="12">
    <location>
        <begin position="300"/>
        <end position="362"/>
    </location>
</feature>
<dbReference type="Gene3D" id="3.30.450.20">
    <property type="entry name" value="PAS domain"/>
    <property type="match status" value="1"/>
</dbReference>
<keyword evidence="2" id="KW-1003">Cell membrane</keyword>
<evidence type="ECO:0000313" key="14">
    <source>
        <dbReference type="EMBL" id="CBJ93084.1"/>
    </source>
</evidence>
<dbReference type="SMART" id="SM00304">
    <property type="entry name" value="HAMP"/>
    <property type="match status" value="2"/>
</dbReference>
<dbReference type="PROSITE" id="PS50111">
    <property type="entry name" value="CHEMOTAXIS_TRANSDUC_2"/>
    <property type="match status" value="1"/>
</dbReference>
<gene>
    <name evidence="14" type="ORF">VIBNI_0035</name>
</gene>
<organism evidence="14">
    <name type="scientific">Vibrio nigripulchritudo</name>
    <dbReference type="NCBI Taxonomy" id="28173"/>
    <lineage>
        <taxon>Bacteria</taxon>
        <taxon>Pseudomonadati</taxon>
        <taxon>Pseudomonadota</taxon>
        <taxon>Gammaproteobacteria</taxon>
        <taxon>Vibrionales</taxon>
        <taxon>Vibrionaceae</taxon>
        <taxon>Vibrio</taxon>
    </lineage>
</organism>
<evidence type="ECO:0000259" key="12">
    <source>
        <dbReference type="PROSITE" id="PS50192"/>
    </source>
</evidence>
<dbReference type="RefSeq" id="WP_013610225.1">
    <property type="nucleotide sequence ID" value="NC_015156.1"/>
</dbReference>
<dbReference type="InterPro" id="IPR003660">
    <property type="entry name" value="HAMP_dom"/>
</dbReference>
<keyword evidence="3" id="KW-0997">Cell inner membrane</keyword>
<dbReference type="SMART" id="SM01049">
    <property type="entry name" value="Cache_2"/>
    <property type="match status" value="1"/>
</dbReference>
<dbReference type="EMBL" id="FP893246">
    <property type="protein sequence ID" value="CBJ93084.1"/>
    <property type="molecule type" value="Genomic_DNA"/>
</dbReference>
<accession>A0A9P1JLF0</accession>
<evidence type="ECO:0000259" key="13">
    <source>
        <dbReference type="PROSITE" id="PS50885"/>
    </source>
</evidence>
<dbReference type="PROSITE" id="PS50192">
    <property type="entry name" value="T_SNARE"/>
    <property type="match status" value="1"/>
</dbReference>
<reference evidence="14" key="1">
    <citation type="submission" date="2010-02" db="EMBL/GenBank/DDBJ databases">
        <authorList>
            <person name="Genoscope - CEA"/>
        </authorList>
    </citation>
    <scope>NUCLEOTIDE SEQUENCE</scope>
    <source>
        <plasmid evidence="14">VIBNI_pA</plasmid>
    </source>
</reference>
<dbReference type="GO" id="GO:0005886">
    <property type="term" value="C:plasma membrane"/>
    <property type="evidence" value="ECO:0007669"/>
    <property type="project" value="UniProtKB-SubCell"/>
</dbReference>
<evidence type="ECO:0000256" key="6">
    <source>
        <dbReference type="ARBA" id="ARBA00023136"/>
    </source>
</evidence>
<comment type="subcellular location">
    <subcellularLocation>
        <location evidence="1">Cell inner membrane</location>
        <topology evidence="1">Multi-pass membrane protein</topology>
    </subcellularLocation>
</comment>
<dbReference type="InterPro" id="IPR000727">
    <property type="entry name" value="T_SNARE_dom"/>
</dbReference>
<dbReference type="Pfam" id="PF00015">
    <property type="entry name" value="MCPsignal"/>
    <property type="match status" value="1"/>
</dbReference>
<keyword evidence="4 10" id="KW-0812">Transmembrane</keyword>
<dbReference type="CDD" id="cd11386">
    <property type="entry name" value="MCP_signal"/>
    <property type="match status" value="1"/>
</dbReference>
<evidence type="ECO:0000256" key="10">
    <source>
        <dbReference type="SAM" id="Phobius"/>
    </source>
</evidence>
<keyword evidence="14" id="KW-0614">Plasmid</keyword>
<dbReference type="Gene3D" id="1.10.287.950">
    <property type="entry name" value="Methyl-accepting chemotaxis protein"/>
    <property type="match status" value="1"/>
</dbReference>
<dbReference type="FunFam" id="1.10.287.950:FF:000001">
    <property type="entry name" value="Methyl-accepting chemotaxis sensory transducer"/>
    <property type="match status" value="1"/>
</dbReference>
<dbReference type="CDD" id="cd06225">
    <property type="entry name" value="HAMP"/>
    <property type="match status" value="1"/>
</dbReference>
<dbReference type="AlphaFoldDB" id="A0A9P1JLF0"/>
<name>A0A9P1JLF0_9VIBR</name>
<evidence type="ECO:0000256" key="4">
    <source>
        <dbReference type="ARBA" id="ARBA00022692"/>
    </source>
</evidence>
<protein>
    <submittedName>
        <fullName evidence="14">Methyl-accepting chemotaxis protein</fullName>
    </submittedName>
</protein>